<evidence type="ECO:0000256" key="9">
    <source>
        <dbReference type="ARBA" id="ARBA00023204"/>
    </source>
</evidence>
<keyword evidence="1" id="KW-0540">Nuclease</keyword>
<keyword evidence="10" id="KW-0413">Isomerase</keyword>
<dbReference type="PROSITE" id="PS51198">
    <property type="entry name" value="UVRD_HELICASE_ATP_BIND"/>
    <property type="match status" value="1"/>
</dbReference>
<evidence type="ECO:0000313" key="18">
    <source>
        <dbReference type="Proteomes" id="UP000602057"/>
    </source>
</evidence>
<dbReference type="InterPro" id="IPR000212">
    <property type="entry name" value="DNA_helicase_UvrD/REP"/>
</dbReference>
<dbReference type="GO" id="GO:0005524">
    <property type="term" value="F:ATP binding"/>
    <property type="evidence" value="ECO:0007669"/>
    <property type="project" value="UniProtKB-UniRule"/>
</dbReference>
<keyword evidence="4 14" id="KW-0378">Hydrolase</keyword>
<keyword evidence="18" id="KW-1185">Reference proteome</keyword>
<dbReference type="EMBL" id="JACVXC010000007">
    <property type="protein sequence ID" value="MBD0836811.1"/>
    <property type="molecule type" value="Genomic_DNA"/>
</dbReference>
<keyword evidence="2 14" id="KW-0547">Nucleotide-binding</keyword>
<feature type="domain" description="UvrD-like helicase C-terminal" evidence="16">
    <location>
        <begin position="474"/>
        <end position="729"/>
    </location>
</feature>
<dbReference type="PANTHER" id="PTHR11070:SF67">
    <property type="entry name" value="DNA 3'-5' HELICASE"/>
    <property type="match status" value="1"/>
</dbReference>
<keyword evidence="9" id="KW-0234">DNA repair</keyword>
<dbReference type="InterPro" id="IPR011604">
    <property type="entry name" value="PDDEXK-like_dom_sf"/>
</dbReference>
<dbReference type="Gene3D" id="3.40.50.300">
    <property type="entry name" value="P-loop containing nucleotide triphosphate hydrolases"/>
    <property type="match status" value="3"/>
</dbReference>
<evidence type="ECO:0000256" key="14">
    <source>
        <dbReference type="PROSITE-ProRule" id="PRU00560"/>
    </source>
</evidence>
<dbReference type="AlphaFoldDB" id="A0A8J6QMM2"/>
<comment type="caution">
    <text evidence="17">The sequence shown here is derived from an EMBL/GenBank/DDBJ whole genome shotgun (WGS) entry which is preliminary data.</text>
</comment>
<dbReference type="PROSITE" id="PS51217">
    <property type="entry name" value="UVRD_HELICASE_CTER"/>
    <property type="match status" value="1"/>
</dbReference>
<proteinExistence type="predicted"/>
<dbReference type="GO" id="GO:0005829">
    <property type="term" value="C:cytosol"/>
    <property type="evidence" value="ECO:0007669"/>
    <property type="project" value="TreeGrafter"/>
</dbReference>
<dbReference type="InterPro" id="IPR038726">
    <property type="entry name" value="PDDEXK_AddAB-type"/>
</dbReference>
<evidence type="ECO:0000256" key="7">
    <source>
        <dbReference type="ARBA" id="ARBA00022840"/>
    </source>
</evidence>
<evidence type="ECO:0000256" key="8">
    <source>
        <dbReference type="ARBA" id="ARBA00023125"/>
    </source>
</evidence>
<name>A0A8J6QMM2_9FLAO</name>
<gene>
    <name evidence="17" type="ORF">ICJ84_15355</name>
</gene>
<dbReference type="SUPFAM" id="SSF52540">
    <property type="entry name" value="P-loop containing nucleoside triphosphate hydrolases"/>
    <property type="match status" value="1"/>
</dbReference>
<dbReference type="Pfam" id="PF13361">
    <property type="entry name" value="UvrD_C"/>
    <property type="match status" value="1"/>
</dbReference>
<evidence type="ECO:0000256" key="1">
    <source>
        <dbReference type="ARBA" id="ARBA00022722"/>
    </source>
</evidence>
<dbReference type="Pfam" id="PF00580">
    <property type="entry name" value="UvrD-helicase"/>
    <property type="match status" value="1"/>
</dbReference>
<dbReference type="RefSeq" id="WP_188217303.1">
    <property type="nucleotide sequence ID" value="NZ_BAABGH010000017.1"/>
</dbReference>
<dbReference type="Pfam" id="PF12705">
    <property type="entry name" value="PDDEXK_1"/>
    <property type="match status" value="1"/>
</dbReference>
<evidence type="ECO:0000256" key="11">
    <source>
        <dbReference type="ARBA" id="ARBA00034617"/>
    </source>
</evidence>
<keyword evidence="6" id="KW-0269">Exonuclease</keyword>
<dbReference type="InterPro" id="IPR014016">
    <property type="entry name" value="UvrD-like_ATP-bd"/>
</dbReference>
<feature type="domain" description="UvrD-like helicase ATP-binding" evidence="15">
    <location>
        <begin position="1"/>
        <end position="465"/>
    </location>
</feature>
<evidence type="ECO:0000256" key="12">
    <source>
        <dbReference type="ARBA" id="ARBA00034808"/>
    </source>
</evidence>
<evidence type="ECO:0000256" key="10">
    <source>
        <dbReference type="ARBA" id="ARBA00023235"/>
    </source>
</evidence>
<dbReference type="InterPro" id="IPR027417">
    <property type="entry name" value="P-loop_NTPase"/>
</dbReference>
<dbReference type="Proteomes" id="UP000602057">
    <property type="component" value="Unassembled WGS sequence"/>
</dbReference>
<sequence length="1043" mass="120076">MLQTPPFIIYNASAGSGKTFTLVKEYLKILFSSDTSDQFKRILAITFTNKAVAEMKERIIEVLKQFSEPEILEKPNTMFEFISKDLNMPPEKVHEKSIKLLNTIIHNYAAFDISTIDGFTHKLIRTFAYDLKLPINFEVELDQDSLLNQAVDSLIAKAGSDKALTKVLVDFAIEKADDDKSFDIAFDFNKIAKLLVNENDIPFIETLKSKTLSDFNSLKTQLKTDIKTTETAIIEAAQDTLDLIESVGLEFSDFSSSYLPKHFMKISEGNFDVSFVPKWQDNIDNGTLYPKKVSSDVASTIESIQPQIASAFNLTKQGIFHVKFLKAFYKNITPLSVLNAINKELKALKLDQNKMLISEFNTIISQEISNQPTPFVYERIGEKFNHYFIDEFQDTSVMQWQNLIPLLDSSLSADKGTTMLVGDAKQAIYRWRGGKAEQFIDLFVDKNPFHVGKDLKNLPANFRSFKEVVDFNNKFFSFLAQQVFSNNTYKNLYEKAHQNINKTESGYVELSFLDFDKDDDRDEQFCEQVLKTINRCLENNFKLEDICILVRKKKEGVAVANYLSQFNIPIISSETLLINNAPEVVFLNNLLKLLIQPKNNEVKIAVLTYLADLFNVENKHEFFSEHLSLPLQEFFKSFENYNIYVNSPYLLQLPLYDLTETLVRSFHLVENSNAYIQFYLDIVLDFSHKKGSDISGFLDYFDSKKESLSIVSPKGQDAVQIMTIHKSKGLEFPVVIFPYADLDIYREIEPKEWFPINDEMYQGFSHTLLNFNKDFEYYGDVGLNIYTNHRSEQELDNINLLYVALTRPVEHLYIISTKDLNTKGEVNSNKYSGLFINYLQHLGLWNNNQETYSFGIAEKTNEHKKIAEGMITANEFISTAKEDHNIKVVTKSGMLWDTNQEEAIERGNLIHNIMAEIISKNDVDFAISEFLTTGTISQNQASRLKETIHKIVTHPKLEIYYHADNTVYNERDIISKEGMILRPDRIILFPDNQSVIIDYKTGMEDKKHVQQLQTYEDVLNEMNISVLKKILIYTNEDVSIREV</sequence>
<evidence type="ECO:0000256" key="6">
    <source>
        <dbReference type="ARBA" id="ARBA00022839"/>
    </source>
</evidence>
<accession>A0A8J6QMM2</accession>
<reference evidence="17" key="2">
    <citation type="submission" date="2020-09" db="EMBL/GenBank/DDBJ databases">
        <authorList>
            <person name="Wu Z."/>
        </authorList>
    </citation>
    <scope>NUCLEOTIDE SEQUENCE</scope>
    <source>
        <strain evidence="17">SC17</strain>
    </source>
</reference>
<keyword evidence="3" id="KW-0227">DNA damage</keyword>
<dbReference type="EC" id="5.6.2.4" evidence="12"/>
<evidence type="ECO:0000259" key="15">
    <source>
        <dbReference type="PROSITE" id="PS51198"/>
    </source>
</evidence>
<evidence type="ECO:0000256" key="5">
    <source>
        <dbReference type="ARBA" id="ARBA00022806"/>
    </source>
</evidence>
<dbReference type="Gene3D" id="1.10.3170.10">
    <property type="entry name" value="Recbcd, chain B, domain 2"/>
    <property type="match status" value="1"/>
</dbReference>
<evidence type="ECO:0000256" key="13">
    <source>
        <dbReference type="ARBA" id="ARBA00048988"/>
    </source>
</evidence>
<organism evidence="17 18">
    <name type="scientific">Aestuariibaculum suncheonense</name>
    <dbReference type="NCBI Taxonomy" id="1028745"/>
    <lineage>
        <taxon>Bacteria</taxon>
        <taxon>Pseudomonadati</taxon>
        <taxon>Bacteroidota</taxon>
        <taxon>Flavobacteriia</taxon>
        <taxon>Flavobacteriales</taxon>
        <taxon>Flavobacteriaceae</taxon>
    </lineage>
</organism>
<evidence type="ECO:0000256" key="3">
    <source>
        <dbReference type="ARBA" id="ARBA00022763"/>
    </source>
</evidence>
<dbReference type="GO" id="GO:0043138">
    <property type="term" value="F:3'-5' DNA helicase activity"/>
    <property type="evidence" value="ECO:0007669"/>
    <property type="project" value="UniProtKB-EC"/>
</dbReference>
<dbReference type="PANTHER" id="PTHR11070">
    <property type="entry name" value="UVRD / RECB / PCRA DNA HELICASE FAMILY MEMBER"/>
    <property type="match status" value="1"/>
</dbReference>
<dbReference type="GO" id="GO:0004527">
    <property type="term" value="F:exonuclease activity"/>
    <property type="evidence" value="ECO:0007669"/>
    <property type="project" value="UniProtKB-KW"/>
</dbReference>
<feature type="binding site" evidence="14">
    <location>
        <begin position="12"/>
        <end position="19"/>
    </location>
    <ligand>
        <name>ATP</name>
        <dbReference type="ChEBI" id="CHEBI:30616"/>
    </ligand>
</feature>
<dbReference type="InterPro" id="IPR014017">
    <property type="entry name" value="DNA_helicase_UvrD-like_C"/>
</dbReference>
<evidence type="ECO:0000256" key="2">
    <source>
        <dbReference type="ARBA" id="ARBA00022741"/>
    </source>
</evidence>
<keyword evidence="7 14" id="KW-0067">ATP-binding</keyword>
<protein>
    <recommendedName>
        <fullName evidence="12">DNA 3'-5' helicase</fullName>
        <ecNumber evidence="12">5.6.2.4</ecNumber>
    </recommendedName>
</protein>
<keyword evidence="5 14" id="KW-0347">Helicase</keyword>
<reference evidence="17" key="1">
    <citation type="journal article" date="2013" name="Int. J. Syst. Evol. Microbiol.">
        <title>Aestuariibaculum suncheonense gen. nov., sp. nov., a marine bacterium of the family Flavobacteriaceae isolated from a tidal flat and emended descriptions of the genera Gaetbulibacter and Tamlana.</title>
        <authorList>
            <person name="Jeong S.H."/>
            <person name="Park M.S."/>
            <person name="Jin H.M."/>
            <person name="Lee K."/>
            <person name="Park W."/>
            <person name="Jeon C.O."/>
        </authorList>
    </citation>
    <scope>NUCLEOTIDE SEQUENCE</scope>
    <source>
        <strain evidence="17">SC17</strain>
    </source>
</reference>
<comment type="catalytic activity">
    <reaction evidence="13">
        <text>ATP + H2O = ADP + phosphate + H(+)</text>
        <dbReference type="Rhea" id="RHEA:13065"/>
        <dbReference type="ChEBI" id="CHEBI:15377"/>
        <dbReference type="ChEBI" id="CHEBI:15378"/>
        <dbReference type="ChEBI" id="CHEBI:30616"/>
        <dbReference type="ChEBI" id="CHEBI:43474"/>
        <dbReference type="ChEBI" id="CHEBI:456216"/>
        <dbReference type="EC" id="5.6.2.4"/>
    </reaction>
</comment>
<dbReference type="GO" id="GO:0003677">
    <property type="term" value="F:DNA binding"/>
    <property type="evidence" value="ECO:0007669"/>
    <property type="project" value="UniProtKB-KW"/>
</dbReference>
<evidence type="ECO:0000256" key="4">
    <source>
        <dbReference type="ARBA" id="ARBA00022801"/>
    </source>
</evidence>
<evidence type="ECO:0000313" key="17">
    <source>
        <dbReference type="EMBL" id="MBD0836811.1"/>
    </source>
</evidence>
<dbReference type="Gene3D" id="3.90.320.10">
    <property type="match status" value="1"/>
</dbReference>
<keyword evidence="8" id="KW-0238">DNA-binding</keyword>
<comment type="catalytic activity">
    <reaction evidence="11">
        <text>Couples ATP hydrolysis with the unwinding of duplex DNA by translocating in the 3'-5' direction.</text>
        <dbReference type="EC" id="5.6.2.4"/>
    </reaction>
</comment>
<dbReference type="GO" id="GO:0000725">
    <property type="term" value="P:recombinational repair"/>
    <property type="evidence" value="ECO:0007669"/>
    <property type="project" value="TreeGrafter"/>
</dbReference>
<evidence type="ECO:0000259" key="16">
    <source>
        <dbReference type="PROSITE" id="PS51217"/>
    </source>
</evidence>